<dbReference type="GO" id="GO:0003676">
    <property type="term" value="F:nucleic acid binding"/>
    <property type="evidence" value="ECO:0007669"/>
    <property type="project" value="InterPro"/>
</dbReference>
<keyword evidence="5" id="KW-1185">Reference proteome</keyword>
<dbReference type="SUPFAM" id="SSF54060">
    <property type="entry name" value="His-Me finger endonucleases"/>
    <property type="match status" value="1"/>
</dbReference>
<dbReference type="CDD" id="cd16018">
    <property type="entry name" value="Enpp"/>
    <property type="match status" value="1"/>
</dbReference>
<evidence type="ECO:0000256" key="2">
    <source>
        <dbReference type="ARBA" id="ARBA00023180"/>
    </source>
</evidence>
<dbReference type="PANTHER" id="PTHR10151:SF114">
    <property type="entry name" value="ECTONUCLEOTIDE PYROPHOSPHATASE_PHOSPHODIESTERASE C27A7.3"/>
    <property type="match status" value="1"/>
</dbReference>
<feature type="domain" description="ENPP1-3/EXOG-like endonuclease/phosphodiesterase" evidence="3">
    <location>
        <begin position="449"/>
        <end position="641"/>
    </location>
</feature>
<keyword evidence="1" id="KW-0378">Hydrolase</keyword>
<evidence type="ECO:0000313" key="4">
    <source>
        <dbReference type="EMBL" id="VDP18937.1"/>
    </source>
</evidence>
<dbReference type="SMART" id="SM00477">
    <property type="entry name" value="NUC"/>
    <property type="match status" value="1"/>
</dbReference>
<reference evidence="6" key="1">
    <citation type="submission" date="2016-06" db="UniProtKB">
        <authorList>
            <consortium name="WormBaseParasite"/>
        </authorList>
    </citation>
    <scope>IDENTIFICATION</scope>
</reference>
<dbReference type="OrthoDB" id="415411at2759"/>
<dbReference type="InterPro" id="IPR017850">
    <property type="entry name" value="Alkaline_phosphatase_core_sf"/>
</dbReference>
<protein>
    <submittedName>
        <fullName evidence="6">NUC domain-containing protein</fullName>
    </submittedName>
</protein>
<dbReference type="InterPro" id="IPR020821">
    <property type="entry name" value="ENPP1-3/EXOG-like_nuc-like"/>
</dbReference>
<dbReference type="InterPro" id="IPR044925">
    <property type="entry name" value="His-Me_finger_sf"/>
</dbReference>
<dbReference type="Pfam" id="PF01663">
    <property type="entry name" value="Phosphodiest"/>
    <property type="match status" value="1"/>
</dbReference>
<evidence type="ECO:0000256" key="1">
    <source>
        <dbReference type="ARBA" id="ARBA00022801"/>
    </source>
</evidence>
<organism evidence="6">
    <name type="scientific">Soboliphyme baturini</name>
    <dbReference type="NCBI Taxonomy" id="241478"/>
    <lineage>
        <taxon>Eukaryota</taxon>
        <taxon>Metazoa</taxon>
        <taxon>Ecdysozoa</taxon>
        <taxon>Nematoda</taxon>
        <taxon>Enoplea</taxon>
        <taxon>Dorylaimia</taxon>
        <taxon>Dioctophymatida</taxon>
        <taxon>Dioctophymatoidea</taxon>
        <taxon>Soboliphymatidae</taxon>
        <taxon>Soboliphyme</taxon>
    </lineage>
</organism>
<dbReference type="InterPro" id="IPR002591">
    <property type="entry name" value="Phosphodiest/P_Trfase"/>
</dbReference>
<dbReference type="SUPFAM" id="SSF53649">
    <property type="entry name" value="Alkaline phosphatase-like"/>
    <property type="match status" value="1"/>
</dbReference>
<evidence type="ECO:0000313" key="6">
    <source>
        <dbReference type="WBParaSite" id="SBAD_0000904801-mRNA-1"/>
    </source>
</evidence>
<dbReference type="GO" id="GO:0016787">
    <property type="term" value="F:hydrolase activity"/>
    <property type="evidence" value="ECO:0007669"/>
    <property type="project" value="UniProtKB-KW"/>
</dbReference>
<dbReference type="Gene3D" id="3.40.720.10">
    <property type="entry name" value="Alkaline Phosphatase, subunit A"/>
    <property type="match status" value="1"/>
</dbReference>
<accession>A0A183IYN7</accession>
<dbReference type="InterPro" id="IPR044929">
    <property type="entry name" value="DNA/RNA_non-sp_Endonuclease_sf"/>
</dbReference>
<dbReference type="AlphaFoldDB" id="A0A183IYN7"/>
<dbReference type="WBParaSite" id="SBAD_0000904801-mRNA-1">
    <property type="protein sequence ID" value="SBAD_0000904801-mRNA-1"/>
    <property type="gene ID" value="SBAD_0000904801"/>
</dbReference>
<gene>
    <name evidence="4" type="ORF">SBAD_LOCUS8735</name>
</gene>
<keyword evidence="2" id="KW-0325">Glycoprotein</keyword>
<name>A0A183IYN7_9BILA</name>
<dbReference type="PANTHER" id="PTHR10151">
    <property type="entry name" value="ECTONUCLEOTIDE PYROPHOSPHATASE/PHOSPHODIESTERASE"/>
    <property type="match status" value="1"/>
</dbReference>
<reference evidence="4 5" key="2">
    <citation type="submission" date="2018-11" db="EMBL/GenBank/DDBJ databases">
        <authorList>
            <consortium name="Pathogen Informatics"/>
        </authorList>
    </citation>
    <scope>NUCLEOTIDE SEQUENCE [LARGE SCALE GENOMIC DNA]</scope>
</reference>
<evidence type="ECO:0000259" key="3">
    <source>
        <dbReference type="SMART" id="SM00477"/>
    </source>
</evidence>
<dbReference type="Proteomes" id="UP000270296">
    <property type="component" value="Unassembled WGS sequence"/>
</dbReference>
<sequence length="659" mass="74696">MLRCIFISGLNRKKRSDPPPECKGTLKDWKEAIACDYKCPKGWSKNPLLIMSFDGLQRYYLDRHKTAAINLIKEHGSHSPFMYPSFPSKTIPNHYAIVTGLYPESHGIVENKFYDPQMQKKFSMAGDIYKDPAWWKGEPIWNTAQNNNMKSATHIWAGSEVQIQGKYPSYFAEYNPNTSFTDKIDQIIQWLKLEEVARPSVINSYFNQPDLVGHDHGPNSKDINDILKMVDNVPDYLMTSLFKNGLFNCLNIIILADHGMQTVHKEFLNLQQYVDTKGMVIFAGGPLARITLNASSFTAQEVLKKLTCETGMFRAYDRFSMPKRLHYFRNPRIGDIIVMATVGTTIWEKTKNEDETGSHGYDYRFPTMHATFIAYGPAFKRNFLMEQPFPNIELYNLFTYLIGAKVIAPHNGTVGALNPILITPQTIPKFTPAATVACPAAKDKLDVCESCSAKKTISHEAIRPDDLAEACLVADVKNCATASKQSQALKGKKLTFHSLLSLRKNYWSNLTVMLKMYATLYEDLHVISGPIFDYDADGLADESVSAQNIVEGVPIPSHYYLIMVKCNGVWTRDSCDGQPKVQSFVLPNVENVVGCYVGHFKPHLNGFECKSPSEFFFINTARVRDIEQLTKMRFFPNWDANEAALLRTHIIQSLWPISF</sequence>
<dbReference type="EMBL" id="UZAM01011910">
    <property type="protein sequence ID" value="VDP18937.1"/>
    <property type="molecule type" value="Genomic_DNA"/>
</dbReference>
<dbReference type="GO" id="GO:0046872">
    <property type="term" value="F:metal ion binding"/>
    <property type="evidence" value="ECO:0007669"/>
    <property type="project" value="InterPro"/>
</dbReference>
<proteinExistence type="predicted"/>
<evidence type="ECO:0000313" key="5">
    <source>
        <dbReference type="Proteomes" id="UP000270296"/>
    </source>
</evidence>
<dbReference type="GO" id="GO:0031674">
    <property type="term" value="C:I band"/>
    <property type="evidence" value="ECO:0007669"/>
    <property type="project" value="TreeGrafter"/>
</dbReference>
<dbReference type="GO" id="GO:0055120">
    <property type="term" value="C:striated muscle dense body"/>
    <property type="evidence" value="ECO:0007669"/>
    <property type="project" value="TreeGrafter"/>
</dbReference>
<dbReference type="Gene3D" id="3.40.570.10">
    <property type="entry name" value="Extracellular Endonuclease, subunit A"/>
    <property type="match status" value="1"/>
</dbReference>
<dbReference type="Gene3D" id="3.30.1360.180">
    <property type="match status" value="1"/>
</dbReference>
<dbReference type="GO" id="GO:0016529">
    <property type="term" value="C:sarcoplasmic reticulum"/>
    <property type="evidence" value="ECO:0007669"/>
    <property type="project" value="TreeGrafter"/>
</dbReference>